<sequence length="626" mass="69954">MAPSLSKKEVGFSYGLAQDGKLSSIILEGSQFLANGHPILTQVPTNIIATPSLFISKDLTNNVVGCFLGFDADEPRSRHVVPVGKLRGIRFMSIFRFKDFVQSGLDDDLDICVESGSTKVQCSKYRSCLYMHIGDDPYRLVKDAMQVIRVHLGTFKLLEEKCPPEMVDKFGWCTWDAFYLKVHPQGVWDGVKGLVEGRCPPGLVIIDDGWQSTCHDDDHITDQEGMNRTSAGEQMPCRLIKFEENHKFQNFSYPKIPSHKGMGAFVSDLKNKFKNVKHIYVWHALCGYWGAVRPNVPQMPECRVIRPKLSPGLGMTMEDLAVDKIINNSVGIVPPNKAQELFEGLHSHLKSAGIDGVKVDVIHSGACKSILTASVRKHFQGNGVIASMEHCNDFMFLGTEAIALGGVGDDFWCTDPLGDPNSTFWLQGCHMVHCAYNSLWMGNFIHPDWDMFQSTHPCAEFHAASSAISGGPIYVSDSVGKHDFELLKRLVLPDGTVLRCQHYALPTRYCLFEDPLHDGKTMLNIWNLNKWTGVLGAFNCQGGAWCPTARRKKSAPQFSVNVTCLVCPNDIEWTNYNAKNLKIPFKGIHLFAVYKYKQMKLSLLKASETLEITLPSFEYELFTVSP</sequence>
<dbReference type="PANTHER" id="PTHR31268:SF37">
    <property type="entry name" value="GALACTINOL--SUCROSE GALACTOSYLTRANSFERASE"/>
    <property type="match status" value="1"/>
</dbReference>
<comment type="caution">
    <text evidence="5">The sequence shown here is derived from an EMBL/GenBank/DDBJ whole genome shotgun (WGS) entry which is preliminary data.</text>
</comment>
<comment type="catalytic activity">
    <reaction evidence="4">
        <text>alpha-D-galactosyl-(1-&gt;3)-1D-myo-inositol + sucrose = raffinose + myo-inositol</text>
        <dbReference type="Rhea" id="RHEA:20161"/>
        <dbReference type="ChEBI" id="CHEBI:16634"/>
        <dbReference type="ChEBI" id="CHEBI:17268"/>
        <dbReference type="ChEBI" id="CHEBI:17505"/>
        <dbReference type="ChEBI" id="CHEBI:17992"/>
        <dbReference type="EC" id="2.4.1.82"/>
    </reaction>
</comment>
<gene>
    <name evidence="5" type="ORF">Sradi_3644600</name>
</gene>
<keyword evidence="3" id="KW-0119">Carbohydrate metabolism</keyword>
<dbReference type="PANTHER" id="PTHR31268">
    <property type="match status" value="1"/>
</dbReference>
<dbReference type="EC" id="2.4.1.82" evidence="2"/>
<evidence type="ECO:0000313" key="5">
    <source>
        <dbReference type="EMBL" id="KAL0367545.1"/>
    </source>
</evidence>
<reference evidence="5" key="2">
    <citation type="journal article" date="2024" name="Plant">
        <title>Genomic evolution and insights into agronomic trait innovations of Sesamum species.</title>
        <authorList>
            <person name="Miao H."/>
            <person name="Wang L."/>
            <person name="Qu L."/>
            <person name="Liu H."/>
            <person name="Sun Y."/>
            <person name="Le M."/>
            <person name="Wang Q."/>
            <person name="Wei S."/>
            <person name="Zheng Y."/>
            <person name="Lin W."/>
            <person name="Duan Y."/>
            <person name="Cao H."/>
            <person name="Xiong S."/>
            <person name="Wang X."/>
            <person name="Wei L."/>
            <person name="Li C."/>
            <person name="Ma Q."/>
            <person name="Ju M."/>
            <person name="Zhao R."/>
            <person name="Li G."/>
            <person name="Mu C."/>
            <person name="Tian Q."/>
            <person name="Mei H."/>
            <person name="Zhang T."/>
            <person name="Gao T."/>
            <person name="Zhang H."/>
        </authorList>
    </citation>
    <scope>NUCLEOTIDE SEQUENCE</scope>
    <source>
        <strain evidence="5">G02</strain>
    </source>
</reference>
<dbReference type="Gene3D" id="3.20.20.70">
    <property type="entry name" value="Aldolase class I"/>
    <property type="match status" value="1"/>
</dbReference>
<dbReference type="InterPro" id="IPR008811">
    <property type="entry name" value="Glycosyl_hydrolases_36"/>
</dbReference>
<organism evidence="5">
    <name type="scientific">Sesamum radiatum</name>
    <name type="common">Black benniseed</name>
    <dbReference type="NCBI Taxonomy" id="300843"/>
    <lineage>
        <taxon>Eukaryota</taxon>
        <taxon>Viridiplantae</taxon>
        <taxon>Streptophyta</taxon>
        <taxon>Embryophyta</taxon>
        <taxon>Tracheophyta</taxon>
        <taxon>Spermatophyta</taxon>
        <taxon>Magnoliopsida</taxon>
        <taxon>eudicotyledons</taxon>
        <taxon>Gunneridae</taxon>
        <taxon>Pentapetalae</taxon>
        <taxon>asterids</taxon>
        <taxon>lamiids</taxon>
        <taxon>Lamiales</taxon>
        <taxon>Pedaliaceae</taxon>
        <taxon>Sesamum</taxon>
    </lineage>
</organism>
<evidence type="ECO:0000256" key="4">
    <source>
        <dbReference type="ARBA" id="ARBA00049426"/>
    </source>
</evidence>
<dbReference type="EMBL" id="JACGWJ010000015">
    <property type="protein sequence ID" value="KAL0367545.1"/>
    <property type="molecule type" value="Genomic_DNA"/>
</dbReference>
<dbReference type="InterPro" id="IPR013785">
    <property type="entry name" value="Aldolase_TIM"/>
</dbReference>
<dbReference type="AlphaFoldDB" id="A0AAW2QIF9"/>
<dbReference type="GO" id="GO:0047274">
    <property type="term" value="F:galactinol-sucrose galactosyltransferase activity"/>
    <property type="evidence" value="ECO:0007669"/>
    <property type="project" value="UniProtKB-EC"/>
</dbReference>
<evidence type="ECO:0000256" key="1">
    <source>
        <dbReference type="ARBA" id="ARBA00007240"/>
    </source>
</evidence>
<evidence type="ECO:0000256" key="3">
    <source>
        <dbReference type="ARBA" id="ARBA00023277"/>
    </source>
</evidence>
<evidence type="ECO:0000256" key="2">
    <source>
        <dbReference type="ARBA" id="ARBA00012708"/>
    </source>
</evidence>
<protein>
    <recommendedName>
        <fullName evidence="2">galactinol--sucrose galactosyltransferase</fullName>
        <ecNumber evidence="2">2.4.1.82</ecNumber>
    </recommendedName>
</protein>
<dbReference type="Pfam" id="PF05691">
    <property type="entry name" value="Raffinose_syn"/>
    <property type="match status" value="1"/>
</dbReference>
<name>A0AAW2QIF9_SESRA</name>
<keyword evidence="5" id="KW-0328">Glycosyltransferase</keyword>
<keyword evidence="5" id="KW-0808">Transferase</keyword>
<dbReference type="SUPFAM" id="SSF51445">
    <property type="entry name" value="(Trans)glycosidases"/>
    <property type="match status" value="1"/>
</dbReference>
<dbReference type="InterPro" id="IPR017853">
    <property type="entry name" value="GH"/>
</dbReference>
<reference evidence="5" key="1">
    <citation type="submission" date="2020-06" db="EMBL/GenBank/DDBJ databases">
        <authorList>
            <person name="Li T."/>
            <person name="Hu X."/>
            <person name="Zhang T."/>
            <person name="Song X."/>
            <person name="Zhang H."/>
            <person name="Dai N."/>
            <person name="Sheng W."/>
            <person name="Hou X."/>
            <person name="Wei L."/>
        </authorList>
    </citation>
    <scope>NUCLEOTIDE SEQUENCE</scope>
    <source>
        <strain evidence="5">G02</strain>
        <tissue evidence="5">Leaf</tissue>
    </source>
</reference>
<comment type="similarity">
    <text evidence="1">Belongs to the glycosyl hydrolases 36 family.</text>
</comment>
<accession>A0AAW2QIF9</accession>
<proteinExistence type="inferred from homology"/>